<sequence>MDFSTFNFDPTLQEGLDAMGFTEPTPIQEKAIPAILSNKDLIACAQTGTGKTAAFILPILNKISQSPAGKLNTLILAPTRELALQIDQQIQGFAYFLGISSIPVYGGGDGLVWEQQKRALETGAEIIVATPGRLIALLAGGKMDLSSLQHLVLDEADRMMDMGFSDDILKIVNYLPKDRQTVLFSATMPPKIRQFSLKILRNPEEISIAIGKTAKGVTQGMYSVYDTQKEDLVKHVLSKKDYEAVIIFASTKDKVKSLFRVLKKKFDVEAFHSDLEQIDREKIMSAFKNKKVKILVGTDIISRGIDVVGIELVINYDTPGDPEDYVHRVGRTARADMEGEALTFVNPKDRQKFDRIQDLIGMEITQIPLPEGFEKGPEYVYGESGKKKYSDNKNYSKKGGNGSKSRNGDKRFPHRNKSGKNQSGQKHRHSEKSQQQPKPSQQSPSASTGQNKEESKKSNSKFGQRKNVVDKK</sequence>
<dbReference type="EMBL" id="JAUEPH010000004">
    <property type="protein sequence ID" value="MDN3204520.1"/>
    <property type="molecule type" value="Genomic_DNA"/>
</dbReference>
<dbReference type="CDD" id="cd18787">
    <property type="entry name" value="SF2_C_DEAD"/>
    <property type="match status" value="1"/>
</dbReference>
<dbReference type="PANTHER" id="PTHR47959:SF13">
    <property type="entry name" value="ATP-DEPENDENT RNA HELICASE RHLE"/>
    <property type="match status" value="1"/>
</dbReference>
<organism evidence="12 13">
    <name type="scientific">Algoriphagus sediminis</name>
    <dbReference type="NCBI Taxonomy" id="3057113"/>
    <lineage>
        <taxon>Bacteria</taxon>
        <taxon>Pseudomonadati</taxon>
        <taxon>Bacteroidota</taxon>
        <taxon>Cytophagia</taxon>
        <taxon>Cytophagales</taxon>
        <taxon>Cyclobacteriaceae</taxon>
        <taxon>Algoriphagus</taxon>
    </lineage>
</organism>
<dbReference type="Pfam" id="PF00270">
    <property type="entry name" value="DEAD"/>
    <property type="match status" value="1"/>
</dbReference>
<reference evidence="12" key="1">
    <citation type="submission" date="2023-06" db="EMBL/GenBank/DDBJ databases">
        <title>Robiginitalea aurantiacus sp. nov. and Algoriphagus sediminis sp. nov., isolated from coastal sediment.</title>
        <authorList>
            <person name="Zhou Z.Y."/>
            <person name="An J."/>
            <person name="Jia Y.W."/>
            <person name="Du Z.J."/>
        </authorList>
    </citation>
    <scope>NUCLEOTIDE SEQUENCE</scope>
    <source>
        <strain evidence="12">C2-7</strain>
    </source>
</reference>
<dbReference type="PROSITE" id="PS51192">
    <property type="entry name" value="HELICASE_ATP_BIND_1"/>
    <property type="match status" value="1"/>
</dbReference>
<evidence type="ECO:0000313" key="13">
    <source>
        <dbReference type="Proteomes" id="UP001171916"/>
    </source>
</evidence>
<evidence type="ECO:0000256" key="6">
    <source>
        <dbReference type="PROSITE-ProRule" id="PRU00552"/>
    </source>
</evidence>
<dbReference type="GO" id="GO:0004386">
    <property type="term" value="F:helicase activity"/>
    <property type="evidence" value="ECO:0007669"/>
    <property type="project" value="UniProtKB-KW"/>
</dbReference>
<dbReference type="SMART" id="SM00487">
    <property type="entry name" value="DEXDc"/>
    <property type="match status" value="1"/>
</dbReference>
<dbReference type="EC" id="3.6.4.-" evidence="12"/>
<dbReference type="PROSITE" id="PS51194">
    <property type="entry name" value="HELICASE_CTER"/>
    <property type="match status" value="1"/>
</dbReference>
<feature type="region of interest" description="Disordered" evidence="8">
    <location>
        <begin position="383"/>
        <end position="472"/>
    </location>
</feature>
<accession>A0ABT7YDB7</accession>
<comment type="similarity">
    <text evidence="5 7">Belongs to the DEAD box helicase family.</text>
</comment>
<dbReference type="Gene3D" id="3.40.50.300">
    <property type="entry name" value="P-loop containing nucleotide triphosphate hydrolases"/>
    <property type="match status" value="2"/>
</dbReference>
<dbReference type="PANTHER" id="PTHR47959">
    <property type="entry name" value="ATP-DEPENDENT RNA HELICASE RHLE-RELATED"/>
    <property type="match status" value="1"/>
</dbReference>
<dbReference type="SMART" id="SM00490">
    <property type="entry name" value="HELICc"/>
    <property type="match status" value="1"/>
</dbReference>
<name>A0ABT7YDB7_9BACT</name>
<evidence type="ECO:0000256" key="5">
    <source>
        <dbReference type="ARBA" id="ARBA00038437"/>
    </source>
</evidence>
<dbReference type="InterPro" id="IPR014014">
    <property type="entry name" value="RNA_helicase_DEAD_Q_motif"/>
</dbReference>
<dbReference type="PROSITE" id="PS51195">
    <property type="entry name" value="Q_MOTIF"/>
    <property type="match status" value="1"/>
</dbReference>
<feature type="compositionally biased region" description="Low complexity" evidence="8">
    <location>
        <begin position="433"/>
        <end position="445"/>
    </location>
</feature>
<evidence type="ECO:0000259" key="9">
    <source>
        <dbReference type="PROSITE" id="PS51192"/>
    </source>
</evidence>
<feature type="short sequence motif" description="Q motif" evidence="6">
    <location>
        <begin position="1"/>
        <end position="29"/>
    </location>
</feature>
<dbReference type="PROSITE" id="PS00039">
    <property type="entry name" value="DEAD_ATP_HELICASE"/>
    <property type="match status" value="1"/>
</dbReference>
<keyword evidence="2 7" id="KW-0378">Hydrolase</keyword>
<evidence type="ECO:0000259" key="10">
    <source>
        <dbReference type="PROSITE" id="PS51194"/>
    </source>
</evidence>
<keyword evidence="3 7" id="KW-0347">Helicase</keyword>
<dbReference type="InterPro" id="IPR050079">
    <property type="entry name" value="DEAD_box_RNA_helicase"/>
</dbReference>
<dbReference type="RefSeq" id="WP_290000120.1">
    <property type="nucleotide sequence ID" value="NZ_JAUEPH010000004.1"/>
</dbReference>
<proteinExistence type="inferred from homology"/>
<evidence type="ECO:0000256" key="8">
    <source>
        <dbReference type="SAM" id="MobiDB-lite"/>
    </source>
</evidence>
<dbReference type="InterPro" id="IPR000629">
    <property type="entry name" value="RNA-helicase_DEAD-box_CS"/>
</dbReference>
<dbReference type="InterPro" id="IPR027417">
    <property type="entry name" value="P-loop_NTPase"/>
</dbReference>
<dbReference type="InterPro" id="IPR044742">
    <property type="entry name" value="DEAD/DEAH_RhlB"/>
</dbReference>
<evidence type="ECO:0000313" key="12">
    <source>
        <dbReference type="EMBL" id="MDN3204520.1"/>
    </source>
</evidence>
<dbReference type="Pfam" id="PF00271">
    <property type="entry name" value="Helicase_C"/>
    <property type="match status" value="1"/>
</dbReference>
<dbReference type="GO" id="GO:0016787">
    <property type="term" value="F:hydrolase activity"/>
    <property type="evidence" value="ECO:0007669"/>
    <property type="project" value="UniProtKB-KW"/>
</dbReference>
<dbReference type="InterPro" id="IPR011545">
    <property type="entry name" value="DEAD/DEAH_box_helicase_dom"/>
</dbReference>
<evidence type="ECO:0000256" key="2">
    <source>
        <dbReference type="ARBA" id="ARBA00022801"/>
    </source>
</evidence>
<feature type="domain" description="Helicase C-terminal" evidence="10">
    <location>
        <begin position="228"/>
        <end position="375"/>
    </location>
</feature>
<keyword evidence="1 7" id="KW-0547">Nucleotide-binding</keyword>
<comment type="caution">
    <text evidence="12">The sequence shown here is derived from an EMBL/GenBank/DDBJ whole genome shotgun (WGS) entry which is preliminary data.</text>
</comment>
<feature type="domain" description="DEAD-box RNA helicase Q" evidence="11">
    <location>
        <begin position="1"/>
        <end position="29"/>
    </location>
</feature>
<feature type="domain" description="Helicase ATP-binding" evidence="9">
    <location>
        <begin position="32"/>
        <end position="206"/>
    </location>
</feature>
<protein>
    <submittedName>
        <fullName evidence="12">DEAD/DEAH box helicase</fullName>
        <ecNumber evidence="12">3.6.4.-</ecNumber>
    </submittedName>
</protein>
<dbReference type="CDD" id="cd00268">
    <property type="entry name" value="DEADc"/>
    <property type="match status" value="1"/>
</dbReference>
<evidence type="ECO:0000256" key="7">
    <source>
        <dbReference type="RuleBase" id="RU000492"/>
    </source>
</evidence>
<dbReference type="Proteomes" id="UP001171916">
    <property type="component" value="Unassembled WGS sequence"/>
</dbReference>
<dbReference type="SUPFAM" id="SSF52540">
    <property type="entry name" value="P-loop containing nucleoside triphosphate hydrolases"/>
    <property type="match status" value="2"/>
</dbReference>
<evidence type="ECO:0000259" key="11">
    <source>
        <dbReference type="PROSITE" id="PS51195"/>
    </source>
</evidence>
<gene>
    <name evidence="12" type="ORF">QVH07_10190</name>
</gene>
<dbReference type="InterPro" id="IPR014001">
    <property type="entry name" value="Helicase_ATP-bd"/>
</dbReference>
<evidence type="ECO:0000256" key="4">
    <source>
        <dbReference type="ARBA" id="ARBA00022840"/>
    </source>
</evidence>
<dbReference type="InterPro" id="IPR001650">
    <property type="entry name" value="Helicase_C-like"/>
</dbReference>
<keyword evidence="13" id="KW-1185">Reference proteome</keyword>
<keyword evidence="4 7" id="KW-0067">ATP-binding</keyword>
<evidence type="ECO:0000256" key="3">
    <source>
        <dbReference type="ARBA" id="ARBA00022806"/>
    </source>
</evidence>
<evidence type="ECO:0000256" key="1">
    <source>
        <dbReference type="ARBA" id="ARBA00022741"/>
    </source>
</evidence>